<dbReference type="PANTHER" id="PTHR23028">
    <property type="entry name" value="ACETYLTRANSFERASE"/>
    <property type="match status" value="1"/>
</dbReference>
<evidence type="ECO:0000313" key="4">
    <source>
        <dbReference type="EMBL" id="MFC3265298.1"/>
    </source>
</evidence>
<feature type="transmembrane region" description="Helical" evidence="2">
    <location>
        <begin position="286"/>
        <end position="303"/>
    </location>
</feature>
<dbReference type="Pfam" id="PF01757">
    <property type="entry name" value="Acyl_transf_3"/>
    <property type="match status" value="1"/>
</dbReference>
<keyword evidence="2" id="KW-0472">Membrane</keyword>
<feature type="transmembrane region" description="Helical" evidence="2">
    <location>
        <begin position="122"/>
        <end position="142"/>
    </location>
</feature>
<dbReference type="EMBL" id="JBHRUV010000014">
    <property type="protein sequence ID" value="MFC3265298.1"/>
    <property type="molecule type" value="Genomic_DNA"/>
</dbReference>
<feature type="transmembrane region" description="Helical" evidence="2">
    <location>
        <begin position="202"/>
        <end position="220"/>
    </location>
</feature>
<gene>
    <name evidence="4" type="ORF">ACFOEX_02840</name>
</gene>
<proteinExistence type="predicted"/>
<feature type="domain" description="Acyltransferase 3" evidence="3">
    <location>
        <begin position="83"/>
        <end position="385"/>
    </location>
</feature>
<sequence>MTPDRDGIMVDAPPRSRRPDRAAAWGSRQNGAADDGGLGAGLPGPGHAEKEKVETRGGLIPRAWGCMTKGADIAAGAAGDRIDALQYLRAAAALMVLAYHTSHYVAYYRLPPGPIELAEARLGVWGVALFFALSGYLMARLAPATPPGRFLLHRVARIYPPYLLTVAGFSLLSPLILGYAFAPRFLPATLAPAGPAGYVLGVEWTLVYEVTFYVFIFLVAAAGGARLLPAIAGGWLALVAAWNALAGPPGDYETPFIYTLPVSPANVAFICGLMVPALLRRLRVHPAWLAVAAALLAAELAGLLPQERFVASVASAVTVAALAGLPRGRGGLASRIGLRLGDASYALYLTHVPVVTAVLRWLPEAAPAPLAWLAAFAAAVAAGLISGAADVRAYRALRRRVDALRERAALRLAAAFAIFFLAVAAACAAAHLLDERRMKRAMTALGVITPALLAAPDPVGAVNAALAAEGRQFLQPAQALDGAARMPDGRVAARGWTVDLAAPEARTWIAVYCDGVRSGWVRRSQLRRDAAAALNAPDLGKLRPGYTATTAATGCPAGAQLVLVAADGRGRARALAATPAP</sequence>
<comment type="caution">
    <text evidence="4">The sequence shown here is derived from an EMBL/GenBank/DDBJ whole genome shotgun (WGS) entry which is preliminary data.</text>
</comment>
<evidence type="ECO:0000256" key="1">
    <source>
        <dbReference type="SAM" id="MobiDB-lite"/>
    </source>
</evidence>
<feature type="transmembrane region" description="Helical" evidence="2">
    <location>
        <begin position="162"/>
        <end position="182"/>
    </location>
</feature>
<dbReference type="EC" id="2.3.-.-" evidence="4"/>
<feature type="transmembrane region" description="Helical" evidence="2">
    <location>
        <begin position="369"/>
        <end position="391"/>
    </location>
</feature>
<protein>
    <submittedName>
        <fullName evidence="4">Acyltransferase family protein</fullName>
        <ecNumber evidence="4">2.3.-.-</ecNumber>
    </submittedName>
</protein>
<dbReference type="PANTHER" id="PTHR23028:SF131">
    <property type="entry name" value="BLR2367 PROTEIN"/>
    <property type="match status" value="1"/>
</dbReference>
<name>A0ABV7LC45_9HYPH</name>
<dbReference type="InterPro" id="IPR002656">
    <property type="entry name" value="Acyl_transf_3_dom"/>
</dbReference>
<organism evidence="4 5">
    <name type="scientific">Camelimonas abortus</name>
    <dbReference type="NCBI Taxonomy" id="1017184"/>
    <lineage>
        <taxon>Bacteria</taxon>
        <taxon>Pseudomonadati</taxon>
        <taxon>Pseudomonadota</taxon>
        <taxon>Alphaproteobacteria</taxon>
        <taxon>Hyphomicrobiales</taxon>
        <taxon>Chelatococcaceae</taxon>
        <taxon>Camelimonas</taxon>
    </lineage>
</organism>
<dbReference type="InterPro" id="IPR050879">
    <property type="entry name" value="Acyltransferase_3"/>
</dbReference>
<keyword evidence="5" id="KW-1185">Reference proteome</keyword>
<dbReference type="RefSeq" id="WP_376831375.1">
    <property type="nucleotide sequence ID" value="NZ_JBHLWR010000006.1"/>
</dbReference>
<dbReference type="GO" id="GO:0016746">
    <property type="term" value="F:acyltransferase activity"/>
    <property type="evidence" value="ECO:0007669"/>
    <property type="project" value="UniProtKB-KW"/>
</dbReference>
<feature type="transmembrane region" description="Helical" evidence="2">
    <location>
        <begin position="90"/>
        <end position="110"/>
    </location>
</feature>
<feature type="transmembrane region" description="Helical" evidence="2">
    <location>
        <begin position="257"/>
        <end position="279"/>
    </location>
</feature>
<feature type="transmembrane region" description="Helical" evidence="2">
    <location>
        <begin position="412"/>
        <end position="433"/>
    </location>
</feature>
<evidence type="ECO:0000259" key="3">
    <source>
        <dbReference type="Pfam" id="PF01757"/>
    </source>
</evidence>
<evidence type="ECO:0000313" key="5">
    <source>
        <dbReference type="Proteomes" id="UP001595536"/>
    </source>
</evidence>
<dbReference type="Proteomes" id="UP001595536">
    <property type="component" value="Unassembled WGS sequence"/>
</dbReference>
<keyword evidence="4" id="KW-0012">Acyltransferase</keyword>
<keyword evidence="4" id="KW-0808">Transferase</keyword>
<keyword evidence="2" id="KW-1133">Transmembrane helix</keyword>
<feature type="region of interest" description="Disordered" evidence="1">
    <location>
        <begin position="1"/>
        <end position="52"/>
    </location>
</feature>
<feature type="compositionally biased region" description="Gly residues" evidence="1">
    <location>
        <begin position="34"/>
        <end position="44"/>
    </location>
</feature>
<feature type="transmembrane region" description="Helical" evidence="2">
    <location>
        <begin position="345"/>
        <end position="363"/>
    </location>
</feature>
<evidence type="ECO:0000256" key="2">
    <source>
        <dbReference type="SAM" id="Phobius"/>
    </source>
</evidence>
<keyword evidence="2" id="KW-0812">Transmembrane</keyword>
<reference evidence="5" key="1">
    <citation type="journal article" date="2019" name="Int. J. Syst. Evol. Microbiol.">
        <title>The Global Catalogue of Microorganisms (GCM) 10K type strain sequencing project: providing services to taxonomists for standard genome sequencing and annotation.</title>
        <authorList>
            <consortium name="The Broad Institute Genomics Platform"/>
            <consortium name="The Broad Institute Genome Sequencing Center for Infectious Disease"/>
            <person name="Wu L."/>
            <person name="Ma J."/>
        </authorList>
    </citation>
    <scope>NUCLEOTIDE SEQUENCE [LARGE SCALE GENOMIC DNA]</scope>
    <source>
        <strain evidence="5">CCM 7941</strain>
    </source>
</reference>
<feature type="transmembrane region" description="Helical" evidence="2">
    <location>
        <begin position="309"/>
        <end position="325"/>
    </location>
</feature>
<feature type="transmembrane region" description="Helical" evidence="2">
    <location>
        <begin position="227"/>
        <end position="245"/>
    </location>
</feature>
<accession>A0ABV7LC45</accession>